<reference evidence="2" key="1">
    <citation type="journal article" date="2019" name="Int. J. Syst. Evol. Microbiol.">
        <title>The Global Catalogue of Microorganisms (GCM) 10K type strain sequencing project: providing services to taxonomists for standard genome sequencing and annotation.</title>
        <authorList>
            <consortium name="The Broad Institute Genomics Platform"/>
            <consortium name="The Broad Institute Genome Sequencing Center for Infectious Disease"/>
            <person name="Wu L."/>
            <person name="Ma J."/>
        </authorList>
    </citation>
    <scope>NUCLEOTIDE SEQUENCE [LARGE SCALE GENOMIC DNA]</scope>
    <source>
        <strain evidence="2">CCUG 30340</strain>
    </source>
</reference>
<gene>
    <name evidence="1" type="ORF">ACFO6Q_10500</name>
</gene>
<evidence type="ECO:0000313" key="1">
    <source>
        <dbReference type="EMBL" id="MFC4820756.1"/>
    </source>
</evidence>
<feature type="non-terminal residue" evidence="1">
    <location>
        <position position="64"/>
    </location>
</feature>
<accession>A0ABV9QVG3</accession>
<keyword evidence="2" id="KW-1185">Reference proteome</keyword>
<evidence type="ECO:0000313" key="2">
    <source>
        <dbReference type="Proteomes" id="UP001595886"/>
    </source>
</evidence>
<organism evidence="1 2">
    <name type="scientific">Dokdonella ginsengisoli</name>
    <dbReference type="NCBI Taxonomy" id="363846"/>
    <lineage>
        <taxon>Bacteria</taxon>
        <taxon>Pseudomonadati</taxon>
        <taxon>Pseudomonadota</taxon>
        <taxon>Gammaproteobacteria</taxon>
        <taxon>Lysobacterales</taxon>
        <taxon>Rhodanobacteraceae</taxon>
        <taxon>Dokdonella</taxon>
    </lineage>
</organism>
<protein>
    <submittedName>
        <fullName evidence="1">Uncharacterized protein</fullName>
    </submittedName>
</protein>
<sequence>MLDEGSLARLTEMGIDVYLPRVRGEPPRAQVPEHASAPPVVAAAAADAAVRGGVVLVAPAAPPK</sequence>
<name>A0ABV9QVG3_9GAMM</name>
<proteinExistence type="predicted"/>
<dbReference type="EMBL" id="JBHSHD010000008">
    <property type="protein sequence ID" value="MFC4820756.1"/>
    <property type="molecule type" value="Genomic_DNA"/>
</dbReference>
<dbReference type="RefSeq" id="WP_380020742.1">
    <property type="nucleotide sequence ID" value="NZ_JBHSHD010000008.1"/>
</dbReference>
<comment type="caution">
    <text evidence="1">The sequence shown here is derived from an EMBL/GenBank/DDBJ whole genome shotgun (WGS) entry which is preliminary data.</text>
</comment>
<dbReference type="Proteomes" id="UP001595886">
    <property type="component" value="Unassembled WGS sequence"/>
</dbReference>